<sequence length="122" mass="13829">MIFHIALVFCIVLVVCTACPHPNFVAKHVCVNCANTVADANHKAVAADQWRRQNHRPPSGQNSVFIIGHMGYTRQGNLCVFNSRVPKYDCLLRRGAWSCRFARNVIARHDAGNGHYYYRQDT</sequence>
<feature type="chain" id="PRO_5004268893" evidence="1">
    <location>
        <begin position="19"/>
        <end position="122"/>
    </location>
</feature>
<organism evidence="2">
    <name type="scientific">Culicoides sonorensis</name>
    <name type="common">Biting midge</name>
    <dbReference type="NCBI Taxonomy" id="179676"/>
    <lineage>
        <taxon>Eukaryota</taxon>
        <taxon>Metazoa</taxon>
        <taxon>Ecdysozoa</taxon>
        <taxon>Arthropoda</taxon>
        <taxon>Hexapoda</taxon>
        <taxon>Insecta</taxon>
        <taxon>Pterygota</taxon>
        <taxon>Neoptera</taxon>
        <taxon>Endopterygota</taxon>
        <taxon>Diptera</taxon>
        <taxon>Nematocera</taxon>
        <taxon>Chironomoidea</taxon>
        <taxon>Ceratopogonidae</taxon>
        <taxon>Ceratopogoninae</taxon>
        <taxon>Culicoides</taxon>
        <taxon>Monoculicoides</taxon>
    </lineage>
</organism>
<evidence type="ECO:0000313" key="2">
    <source>
        <dbReference type="EMBL" id="AAU06492.1"/>
    </source>
</evidence>
<protein>
    <submittedName>
        <fullName evidence="2">Putative salivary protein</fullName>
    </submittedName>
</protein>
<dbReference type="AlphaFoldDB" id="Q66UA0"/>
<keyword evidence="1" id="KW-0732">Signal</keyword>
<dbReference type="EMBL" id="AY603577">
    <property type="protein sequence ID" value="AAU06492.1"/>
    <property type="molecule type" value="mRNA"/>
</dbReference>
<feature type="signal peptide" evidence="1">
    <location>
        <begin position="1"/>
        <end position="18"/>
    </location>
</feature>
<reference evidence="2" key="1">
    <citation type="submission" date="2004-04" db="EMBL/GenBank/DDBJ databases">
        <title>Midgut and salivary gland transcriptomes of the arbovirus vector Culicoides sonorensis (Diptera: Ceratopogonidae).</title>
        <authorList>
            <person name="Campbell C.L."/>
            <person name="VanDyke K.A."/>
            <person name="Letchworth G.J."/>
            <person name="Wilson W.C."/>
        </authorList>
    </citation>
    <scope>NUCLEOTIDE SEQUENCE</scope>
</reference>
<accession>Q66UA0</accession>
<evidence type="ECO:0000256" key="1">
    <source>
        <dbReference type="SAM" id="SignalP"/>
    </source>
</evidence>
<name>Q66UA0_CULSO</name>
<proteinExistence type="evidence at transcript level"/>